<keyword evidence="1" id="KW-0472">Membrane</keyword>
<organism evidence="2 3">
    <name type="scientific">Micromonospora andamanensis</name>
    <dbReference type="NCBI Taxonomy" id="1287068"/>
    <lineage>
        <taxon>Bacteria</taxon>
        <taxon>Bacillati</taxon>
        <taxon>Actinomycetota</taxon>
        <taxon>Actinomycetes</taxon>
        <taxon>Micromonosporales</taxon>
        <taxon>Micromonosporaceae</taxon>
        <taxon>Micromonospora</taxon>
    </lineage>
</organism>
<feature type="transmembrane region" description="Helical" evidence="1">
    <location>
        <begin position="502"/>
        <end position="527"/>
    </location>
</feature>
<dbReference type="InterPro" id="IPR011249">
    <property type="entry name" value="Metalloenz_LuxS/M16"/>
</dbReference>
<sequence length="565" mass="61084">MIQHLETDGVPTLLAPTGGPMRAGLTFRVGTADETLARHGITHLLEHLVLAPLGTADYHFNGATGPVFTTFHMQGSAADIATFLTSVCANLTDLPTGRLEVEKDILRTEWSSRGGAAIDDIPLWRHGARDHGLSSYPEWGLSGLTAEELRRWAARWFTRENAVLWIAGDRVPEGLRLNLPTGVRQPVPTASSALPTTPAYFVHGSRAVVLDAVVRRRAAATVYAEVLERELFRALRQDAGLSYTINTGYEPRGDGHAHLRALADALAEKQDAVVGGFIDVLAKLRFGRIEQSDLDAAVAKRVDMYATAEFDAARLPAYAFNLLTGEPNHTIDEHLAELKTVTVTDLREVAQEAYASALLMVPDGTSADWAGFTAAPTSSESTVSGTTYHSRDGNSRLLVGTEGVSHLGTGGTVTVAYADCAAMLAWPDGARQLIGHDAIVLHIEPTLFDTHPATMQVIDSGVPVDRQIRMPPRDPEHIPQPRAVRETRQHPGQPKRPAWETLLMVLSGLATLVVGGFTLLLTIGMFISPTAEEDVAVLWGAVVIGWLLTVILALPIVLLTRGRRR</sequence>
<evidence type="ECO:0000313" key="3">
    <source>
        <dbReference type="Proteomes" id="UP000647017"/>
    </source>
</evidence>
<keyword evidence="3" id="KW-1185">Reference proteome</keyword>
<protein>
    <recommendedName>
        <fullName evidence="4">Insulinase family protein</fullName>
    </recommendedName>
</protein>
<gene>
    <name evidence="2" type="ORF">Van01_23790</name>
</gene>
<accession>A0ABQ4HU44</accession>
<reference evidence="2 3" key="1">
    <citation type="submission" date="2021-01" db="EMBL/GenBank/DDBJ databases">
        <title>Whole genome shotgun sequence of Verrucosispora andamanensis NBRC 109075.</title>
        <authorList>
            <person name="Komaki H."/>
            <person name="Tamura T."/>
        </authorList>
    </citation>
    <scope>NUCLEOTIDE SEQUENCE [LARGE SCALE GENOMIC DNA]</scope>
    <source>
        <strain evidence="2 3">NBRC 109075</strain>
    </source>
</reference>
<dbReference type="Proteomes" id="UP000647017">
    <property type="component" value="Unassembled WGS sequence"/>
</dbReference>
<proteinExistence type="predicted"/>
<dbReference type="SUPFAM" id="SSF63411">
    <property type="entry name" value="LuxS/MPP-like metallohydrolase"/>
    <property type="match status" value="2"/>
</dbReference>
<evidence type="ECO:0000256" key="1">
    <source>
        <dbReference type="SAM" id="Phobius"/>
    </source>
</evidence>
<evidence type="ECO:0000313" key="2">
    <source>
        <dbReference type="EMBL" id="GIJ09165.1"/>
    </source>
</evidence>
<dbReference type="Gene3D" id="3.30.830.10">
    <property type="entry name" value="Metalloenzyme, LuxS/M16 peptidase-like"/>
    <property type="match status" value="2"/>
</dbReference>
<dbReference type="EMBL" id="BOOZ01000011">
    <property type="protein sequence ID" value="GIJ09165.1"/>
    <property type="molecule type" value="Genomic_DNA"/>
</dbReference>
<keyword evidence="1" id="KW-0812">Transmembrane</keyword>
<name>A0ABQ4HU44_9ACTN</name>
<dbReference type="RefSeq" id="WP_204005804.1">
    <property type="nucleotide sequence ID" value="NZ_BOOZ01000011.1"/>
</dbReference>
<feature type="transmembrane region" description="Helical" evidence="1">
    <location>
        <begin position="539"/>
        <end position="559"/>
    </location>
</feature>
<keyword evidence="1" id="KW-1133">Transmembrane helix</keyword>
<evidence type="ECO:0008006" key="4">
    <source>
        <dbReference type="Google" id="ProtNLM"/>
    </source>
</evidence>
<comment type="caution">
    <text evidence="2">The sequence shown here is derived from an EMBL/GenBank/DDBJ whole genome shotgun (WGS) entry which is preliminary data.</text>
</comment>